<evidence type="ECO:0000313" key="2">
    <source>
        <dbReference type="EMBL" id="VFJ47749.1"/>
    </source>
</evidence>
<dbReference type="AlphaFoldDB" id="A0A450S791"/>
<name>A0A450S791_9GAMM</name>
<feature type="chain" id="PRO_5036354125" description="Curli production assembly/transport component CsgG" evidence="1">
    <location>
        <begin position="29"/>
        <end position="213"/>
    </location>
</feature>
<accession>A0A450S791</accession>
<dbReference type="EMBL" id="CAADEW010000017">
    <property type="protein sequence ID" value="VFJ47749.1"/>
    <property type="molecule type" value="Genomic_DNA"/>
</dbReference>
<dbReference type="EMBL" id="CAADFD010000072">
    <property type="protein sequence ID" value="VFJ62285.1"/>
    <property type="molecule type" value="Genomic_DNA"/>
</dbReference>
<reference evidence="2" key="1">
    <citation type="submission" date="2019-02" db="EMBL/GenBank/DDBJ databases">
        <authorList>
            <person name="Gruber-Vodicka R. H."/>
            <person name="Seah K. B. B."/>
        </authorList>
    </citation>
    <scope>NUCLEOTIDE SEQUENCE</scope>
    <source>
        <strain evidence="3">BECK_BZ106</strain>
        <strain evidence="2">BECK_BZ15</strain>
    </source>
</reference>
<organism evidence="2">
    <name type="scientific">Candidatus Kentrum sp. FW</name>
    <dbReference type="NCBI Taxonomy" id="2126338"/>
    <lineage>
        <taxon>Bacteria</taxon>
        <taxon>Pseudomonadati</taxon>
        <taxon>Pseudomonadota</taxon>
        <taxon>Gammaproteobacteria</taxon>
        <taxon>Candidatus Kentrum</taxon>
    </lineage>
</organism>
<evidence type="ECO:0000256" key="1">
    <source>
        <dbReference type="SAM" id="SignalP"/>
    </source>
</evidence>
<keyword evidence="1" id="KW-0732">Signal</keyword>
<evidence type="ECO:0008006" key="4">
    <source>
        <dbReference type="Google" id="ProtNLM"/>
    </source>
</evidence>
<sequence length="213" mass="23490">MSCLAKQTRIFCVFFLLAVIGNVQQAWADIDPSAKTLLVTTTIDETDDPAWKDLLIARGITNLLSEELFKTGRYSPLEDNPEIRDAMNRWIEAGWHNGSDPNALAGILTDARSLDSDAVAYIVVKKLQKSRKRFTFAGLASSAKTKVRIEVEVFLEERGYPSRSATGTGEGITRARGASGLLIREDKIHFDKTSVGKAVQTAVRQAVAKLYEN</sequence>
<proteinExistence type="predicted"/>
<feature type="signal peptide" evidence="1">
    <location>
        <begin position="1"/>
        <end position="28"/>
    </location>
</feature>
<evidence type="ECO:0000313" key="3">
    <source>
        <dbReference type="EMBL" id="VFJ62285.1"/>
    </source>
</evidence>
<gene>
    <name evidence="2" type="ORF">BECKFW1821A_GA0114235_101728</name>
    <name evidence="3" type="ORF">BECKFW1821B_GA0114236_10729</name>
</gene>
<protein>
    <recommendedName>
        <fullName evidence="4">Curli production assembly/transport component CsgG</fullName>
    </recommendedName>
</protein>